<comment type="caution">
    <text evidence="9">The sequence shown here is derived from an EMBL/GenBank/DDBJ whole genome shotgun (WGS) entry which is preliminary data.</text>
</comment>
<accession>A0A927AVL4</accession>
<feature type="transmembrane region" description="Helical" evidence="6">
    <location>
        <begin position="694"/>
        <end position="719"/>
    </location>
</feature>
<gene>
    <name evidence="9" type="ORF">IC229_31675</name>
</gene>
<dbReference type="GO" id="GO:0005886">
    <property type="term" value="C:plasma membrane"/>
    <property type="evidence" value="ECO:0007669"/>
    <property type="project" value="UniProtKB-SubCell"/>
</dbReference>
<keyword evidence="10" id="KW-1185">Reference proteome</keyword>
<proteinExistence type="predicted"/>
<dbReference type="InterPro" id="IPR025857">
    <property type="entry name" value="MacB_PCD"/>
</dbReference>
<evidence type="ECO:0000256" key="6">
    <source>
        <dbReference type="SAM" id="Phobius"/>
    </source>
</evidence>
<feature type="transmembrane region" description="Helical" evidence="6">
    <location>
        <begin position="289"/>
        <end position="309"/>
    </location>
</feature>
<dbReference type="RefSeq" id="WP_190892447.1">
    <property type="nucleotide sequence ID" value="NZ_JACWZY010000048.1"/>
</dbReference>
<feature type="transmembrane region" description="Helical" evidence="6">
    <location>
        <begin position="344"/>
        <end position="366"/>
    </location>
</feature>
<dbReference type="GO" id="GO:0022857">
    <property type="term" value="F:transmembrane transporter activity"/>
    <property type="evidence" value="ECO:0007669"/>
    <property type="project" value="TreeGrafter"/>
</dbReference>
<dbReference type="InterPro" id="IPR003838">
    <property type="entry name" value="ABC3_permease_C"/>
</dbReference>
<evidence type="ECO:0000313" key="10">
    <source>
        <dbReference type="Proteomes" id="UP000598820"/>
    </source>
</evidence>
<feature type="domain" description="ABC3 transporter permease C-terminal" evidence="7">
    <location>
        <begin position="697"/>
        <end position="806"/>
    </location>
</feature>
<feature type="transmembrane region" description="Helical" evidence="6">
    <location>
        <begin position="731"/>
        <end position="758"/>
    </location>
</feature>
<dbReference type="AlphaFoldDB" id="A0A927AVL4"/>
<evidence type="ECO:0000259" key="7">
    <source>
        <dbReference type="Pfam" id="PF02687"/>
    </source>
</evidence>
<feature type="transmembrane region" description="Helical" evidence="6">
    <location>
        <begin position="430"/>
        <end position="453"/>
    </location>
</feature>
<dbReference type="EMBL" id="JACWZY010000048">
    <property type="protein sequence ID" value="MBD2705224.1"/>
    <property type="molecule type" value="Genomic_DNA"/>
</dbReference>
<feature type="transmembrane region" description="Helical" evidence="6">
    <location>
        <begin position="386"/>
        <end position="410"/>
    </location>
</feature>
<dbReference type="Pfam" id="PF02687">
    <property type="entry name" value="FtsX"/>
    <property type="match status" value="2"/>
</dbReference>
<feature type="transmembrane region" description="Helical" evidence="6">
    <location>
        <begin position="778"/>
        <end position="798"/>
    </location>
</feature>
<feature type="transmembrane region" description="Helical" evidence="6">
    <location>
        <begin position="21"/>
        <end position="42"/>
    </location>
</feature>
<evidence type="ECO:0000256" key="3">
    <source>
        <dbReference type="ARBA" id="ARBA00022692"/>
    </source>
</evidence>
<evidence type="ECO:0000256" key="4">
    <source>
        <dbReference type="ARBA" id="ARBA00022989"/>
    </source>
</evidence>
<dbReference type="PANTHER" id="PTHR30572:SF18">
    <property type="entry name" value="ABC-TYPE MACROLIDE FAMILY EXPORT SYSTEM PERMEASE COMPONENT 2"/>
    <property type="match status" value="1"/>
</dbReference>
<dbReference type="Pfam" id="PF12704">
    <property type="entry name" value="MacB_PCD"/>
    <property type="match status" value="1"/>
</dbReference>
<dbReference type="PROSITE" id="PS51257">
    <property type="entry name" value="PROKAR_LIPOPROTEIN"/>
    <property type="match status" value="1"/>
</dbReference>
<keyword evidence="3 6" id="KW-0812">Transmembrane</keyword>
<comment type="subcellular location">
    <subcellularLocation>
        <location evidence="1">Cell membrane</location>
        <topology evidence="1">Multi-pass membrane protein</topology>
    </subcellularLocation>
</comment>
<keyword evidence="4 6" id="KW-1133">Transmembrane helix</keyword>
<evidence type="ECO:0000256" key="1">
    <source>
        <dbReference type="ARBA" id="ARBA00004651"/>
    </source>
</evidence>
<dbReference type="InterPro" id="IPR050250">
    <property type="entry name" value="Macrolide_Exporter_MacB"/>
</dbReference>
<evidence type="ECO:0000259" key="8">
    <source>
        <dbReference type="Pfam" id="PF12704"/>
    </source>
</evidence>
<organism evidence="9 10">
    <name type="scientific">Spirosoma profusum</name>
    <dbReference type="NCBI Taxonomy" id="2771354"/>
    <lineage>
        <taxon>Bacteria</taxon>
        <taxon>Pseudomonadati</taxon>
        <taxon>Bacteroidota</taxon>
        <taxon>Cytophagia</taxon>
        <taxon>Cytophagales</taxon>
        <taxon>Cytophagaceae</taxon>
        <taxon>Spirosoma</taxon>
    </lineage>
</organism>
<protein>
    <submittedName>
        <fullName evidence="9">ABC transporter permease</fullName>
    </submittedName>
</protein>
<keyword evidence="2" id="KW-1003">Cell membrane</keyword>
<feature type="domain" description="MacB-like periplasmic core" evidence="8">
    <location>
        <begin position="21"/>
        <end position="245"/>
    </location>
</feature>
<reference evidence="9" key="1">
    <citation type="submission" date="2020-09" db="EMBL/GenBank/DDBJ databases">
        <authorList>
            <person name="Kim M.K."/>
        </authorList>
    </citation>
    <scope>NUCLEOTIDE SEQUENCE</scope>
    <source>
        <strain evidence="9">BT702</strain>
    </source>
</reference>
<evidence type="ECO:0000256" key="5">
    <source>
        <dbReference type="ARBA" id="ARBA00023136"/>
    </source>
</evidence>
<evidence type="ECO:0000313" key="9">
    <source>
        <dbReference type="EMBL" id="MBD2705224.1"/>
    </source>
</evidence>
<dbReference type="PANTHER" id="PTHR30572">
    <property type="entry name" value="MEMBRANE COMPONENT OF TRANSPORTER-RELATED"/>
    <property type="match status" value="1"/>
</dbReference>
<keyword evidence="5 6" id="KW-0472">Membrane</keyword>
<evidence type="ECO:0000256" key="2">
    <source>
        <dbReference type="ARBA" id="ARBA00022475"/>
    </source>
</evidence>
<sequence length="817" mass="90121">MFKNYLKIALRNLRRQQTYGFINITGLAIGLTACLLITVYVLNELSYDRFWTNGDRIYRINQTNKFDEEQATAMVSIPVGPAVAQTIPGVEATTRLYRRSGSMNVAAAGQSPKLFQEQNVVFADSTFFAVFPISLRSGDSKKALVAPASVALSASAASRYFGTQNPIGQRIRYEDRIDLSVTSVFADLPETTDIKVDFLIHFETFFAVETQGVADFLRKDWLYNPTQTYVRLAPGQSIDQIERQFAGVLRRSNDERVIEHVKLSLQQLYDTHLYSAELTGSTSTGNIQYVTLLALIAGITLLIACFNFINLSTTYSLRRAKEVGLRKSLGAVRTQLISQFLGEALLMSSIAFGLAFLLAILLLPWLSQLTDQSFTFATLLRPDLLVLWGGLFLITGLLAGVYPAFFTSAFRPVLALKGQVSAIVSRVPRLRQVLVVAQFSVSLVLIIAAVIIYQQLTYLRNKPLGFQKEQVIAIPLFGSGASAELPQSIDGPFRTRMNTFEGAVSQSSRVKGITAASGLPGTGYIQSLVVPEGKTEQSNVFVSWVSVDYDFLPTLGISLLAGRNFSRQTGTDHLAAFILNESAIKSFGYKNPEAAIGRPIQRGGEGGKKGLIIGVVKDFHFDRLERPLEPLILDIEVPRFSVFAVSVLPDRLPETLAHLKTQWETFFPERPFEYSFLDDTLNNQYRAQQTQGQLLGLFAGLAILISCLGLFGLVAYNTVQRTKEIGVRKVLGASVVSIVALLSKDFLKLVAIAIIIATPLGWYAMNKWLADFAYRIDIAWWVFALAGVLAIAIALLTVSYQSIKAALVNPVKSLRSE</sequence>
<name>A0A927AVL4_9BACT</name>
<dbReference type="Proteomes" id="UP000598820">
    <property type="component" value="Unassembled WGS sequence"/>
</dbReference>
<feature type="domain" description="ABC3 transporter permease C-terminal" evidence="7">
    <location>
        <begin position="295"/>
        <end position="406"/>
    </location>
</feature>